<dbReference type="AlphaFoldDB" id="A0A398APL6"/>
<evidence type="ECO:0000313" key="3">
    <source>
        <dbReference type="Proteomes" id="UP000264353"/>
    </source>
</evidence>
<feature type="compositionally biased region" description="Basic and acidic residues" evidence="1">
    <location>
        <begin position="1"/>
        <end position="18"/>
    </location>
</feature>
<feature type="region of interest" description="Disordered" evidence="1">
    <location>
        <begin position="1"/>
        <end position="154"/>
    </location>
</feature>
<gene>
    <name evidence="2" type="ORF">BRARA_A02309</name>
</gene>
<organism evidence="2 3">
    <name type="scientific">Brassica campestris</name>
    <name type="common">Field mustard</name>
    <dbReference type="NCBI Taxonomy" id="3711"/>
    <lineage>
        <taxon>Eukaryota</taxon>
        <taxon>Viridiplantae</taxon>
        <taxon>Streptophyta</taxon>
        <taxon>Embryophyta</taxon>
        <taxon>Tracheophyta</taxon>
        <taxon>Spermatophyta</taxon>
        <taxon>Magnoliopsida</taxon>
        <taxon>eudicotyledons</taxon>
        <taxon>Gunneridae</taxon>
        <taxon>Pentapetalae</taxon>
        <taxon>rosids</taxon>
        <taxon>malvids</taxon>
        <taxon>Brassicales</taxon>
        <taxon>Brassicaceae</taxon>
        <taxon>Brassiceae</taxon>
        <taxon>Brassica</taxon>
    </lineage>
</organism>
<feature type="compositionally biased region" description="Basic and acidic residues" evidence="1">
    <location>
        <begin position="75"/>
        <end position="117"/>
    </location>
</feature>
<evidence type="ECO:0000256" key="1">
    <source>
        <dbReference type="SAM" id="MobiDB-lite"/>
    </source>
</evidence>
<dbReference type="EMBL" id="CM010628">
    <property type="protein sequence ID" value="RID79582.1"/>
    <property type="molecule type" value="Genomic_DNA"/>
</dbReference>
<feature type="compositionally biased region" description="Basic and acidic residues" evidence="1">
    <location>
        <begin position="54"/>
        <end position="67"/>
    </location>
</feature>
<evidence type="ECO:0000313" key="2">
    <source>
        <dbReference type="EMBL" id="RID79582.1"/>
    </source>
</evidence>
<dbReference type="Proteomes" id="UP000264353">
    <property type="component" value="Chromosome A1"/>
</dbReference>
<reference evidence="2 3" key="1">
    <citation type="submission" date="2018-06" db="EMBL/GenBank/DDBJ databases">
        <title>WGS assembly of Brassica rapa FPsc.</title>
        <authorList>
            <person name="Bowman J."/>
            <person name="Kohchi T."/>
            <person name="Yamato K."/>
            <person name="Jenkins J."/>
            <person name="Shu S."/>
            <person name="Ishizaki K."/>
            <person name="Yamaoka S."/>
            <person name="Nishihama R."/>
            <person name="Nakamura Y."/>
            <person name="Berger F."/>
            <person name="Adam C."/>
            <person name="Aki S."/>
            <person name="Althoff F."/>
            <person name="Araki T."/>
            <person name="Arteaga-Vazquez M."/>
            <person name="Balasubrmanian S."/>
            <person name="Bauer D."/>
            <person name="Boehm C."/>
            <person name="Briginshaw L."/>
            <person name="Caballero-Perez J."/>
            <person name="Catarino B."/>
            <person name="Chen F."/>
            <person name="Chiyoda S."/>
            <person name="Chovatia M."/>
            <person name="Davies K."/>
            <person name="Delmans M."/>
            <person name="Demura T."/>
            <person name="Dierschke T."/>
            <person name="Dolan L."/>
            <person name="Dorantes-Acosta A."/>
            <person name="Eklund D."/>
            <person name="Florent S."/>
            <person name="Flores-Sandoval E."/>
            <person name="Fujiyama A."/>
            <person name="Fukuzawa H."/>
            <person name="Galik B."/>
            <person name="Grimanelli D."/>
            <person name="Grimwood J."/>
            <person name="Grossniklaus U."/>
            <person name="Hamada T."/>
            <person name="Haseloff J."/>
            <person name="Hetherington A."/>
            <person name="Higo A."/>
            <person name="Hirakawa Y."/>
            <person name="Hundley H."/>
            <person name="Ikeda Y."/>
            <person name="Inoue K."/>
            <person name="Inoue S."/>
            <person name="Ishida S."/>
            <person name="Jia Q."/>
            <person name="Kakita M."/>
            <person name="Kanazawa T."/>
            <person name="Kawai Y."/>
            <person name="Kawashima T."/>
            <person name="Kennedy M."/>
            <person name="Kinose K."/>
            <person name="Kinoshita T."/>
            <person name="Kohara Y."/>
            <person name="Koide E."/>
            <person name="Komatsu K."/>
            <person name="Kopischke S."/>
            <person name="Kubo M."/>
            <person name="Kyozuka J."/>
            <person name="Lagercrantz U."/>
            <person name="Lin S."/>
            <person name="Lindquist E."/>
            <person name="Lipzen A."/>
            <person name="Lu C."/>
            <person name="Luna E."/>
            <person name="Martienssen R."/>
            <person name="Minamino N."/>
            <person name="Mizutani M."/>
            <person name="Mizutani M."/>
            <person name="Mochizuki N."/>
            <person name="Monte I."/>
            <person name="Mosher R."/>
            <person name="Nagasaki H."/>
            <person name="Nakagami H."/>
            <person name="Naramoto S."/>
            <person name="Nishitani K."/>
            <person name="Ohtani M."/>
            <person name="Okamoto T."/>
            <person name="Okumura M."/>
            <person name="Phillips J."/>
            <person name="Pollak B."/>
            <person name="Reinders A."/>
            <person name="Roevekamp M."/>
            <person name="Sano R."/>
            <person name="Sawa S."/>
            <person name="Schmid M."/>
            <person name="Shirakawa M."/>
            <person name="Solano R."/>
            <person name="Spunde A."/>
            <person name="Suetsugu N."/>
            <person name="Sugano S."/>
            <person name="Sugiyama A."/>
            <person name="Sun R."/>
            <person name="Suzuki Y."/>
            <person name="Takenaka M."/>
            <person name="Takezawa D."/>
            <person name="Tomogane H."/>
            <person name="Tsuzuki M."/>
            <person name="Ueda T."/>
            <person name="Umeda M."/>
            <person name="Ward J."/>
            <person name="Watanabe Y."/>
            <person name="Yazaki K."/>
            <person name="Yokoyama R."/>
            <person name="Yoshitake Y."/>
            <person name="Yotsui I."/>
            <person name="Zachgo S."/>
            <person name="Schmutz J."/>
        </authorList>
    </citation>
    <scope>NUCLEOTIDE SEQUENCE [LARGE SCALE GENOMIC DNA]</scope>
    <source>
        <strain evidence="3">cv. B-3</strain>
    </source>
</reference>
<name>A0A398APL6_BRACM</name>
<proteinExistence type="predicted"/>
<feature type="compositionally biased region" description="Basic residues" evidence="1">
    <location>
        <begin position="122"/>
        <end position="132"/>
    </location>
</feature>
<feature type="compositionally biased region" description="Acidic residues" evidence="1">
    <location>
        <begin position="19"/>
        <end position="37"/>
    </location>
</feature>
<protein>
    <submittedName>
        <fullName evidence="2">Uncharacterized protein</fullName>
    </submittedName>
</protein>
<sequence>MEERIDAIEKEMKRKETENIEDAETVENIEVVEEPAEGEAAQTQAEDDEEEVEKEGKNNAKTEPRAEVEEEVQKEEELNERKEIEEEPEHADKVEKEARIYMEEEKKRRGVDREKLINHINSQRHHRQKRTRTPSQYVTSPFIEANTDEVEGRKKKPRTKAYKTTIIKYFGCLIFMSALL</sequence>
<accession>A0A398APL6</accession>